<organism evidence="2 3">
    <name type="scientific">Actinomyces urogenitalis DSM 15434</name>
    <dbReference type="NCBI Taxonomy" id="525246"/>
    <lineage>
        <taxon>Bacteria</taxon>
        <taxon>Bacillati</taxon>
        <taxon>Actinomycetota</taxon>
        <taxon>Actinomycetes</taxon>
        <taxon>Actinomycetales</taxon>
        <taxon>Actinomycetaceae</taxon>
        <taxon>Actinomyces</taxon>
    </lineage>
</organism>
<reference evidence="2 3" key="1">
    <citation type="submission" date="2009-01" db="EMBL/GenBank/DDBJ databases">
        <authorList>
            <person name="Qin X."/>
            <person name="Bachman B."/>
            <person name="Battles P."/>
            <person name="Bell A."/>
            <person name="Bess C."/>
            <person name="Bickham C."/>
            <person name="Chaboub L."/>
            <person name="Chen D."/>
            <person name="Coyle M."/>
            <person name="Deiros D.R."/>
            <person name="Dinh H."/>
            <person name="Forbes L."/>
            <person name="Fowler G."/>
            <person name="Francisco L."/>
            <person name="Fu Q."/>
            <person name="Gubbala S."/>
            <person name="Hale W."/>
            <person name="Han Y."/>
            <person name="Hemphill L."/>
            <person name="Highlander S.K."/>
            <person name="Hirani K."/>
            <person name="Hogues M."/>
            <person name="Jackson L."/>
            <person name="Jakkamsetti A."/>
            <person name="Javaid M."/>
            <person name="Jiang H."/>
            <person name="Korchina V."/>
            <person name="Kovar C."/>
            <person name="Lara F."/>
            <person name="Lee S."/>
            <person name="Mata R."/>
            <person name="Mathew T."/>
            <person name="Moen C."/>
            <person name="Morales K."/>
            <person name="Munidasa M."/>
            <person name="Nazareth L."/>
            <person name="Ngo R."/>
            <person name="Nguyen L."/>
            <person name="Okwuonu G."/>
            <person name="Ongeri F."/>
            <person name="Patil S."/>
            <person name="Petrosino J."/>
            <person name="Pham C."/>
            <person name="Pham P."/>
            <person name="Pu L.-L."/>
            <person name="Puazo M."/>
            <person name="Raj R."/>
            <person name="Reid J."/>
            <person name="Rouhana J."/>
            <person name="Saada N."/>
            <person name="Shang Y."/>
            <person name="Simmons D."/>
            <person name="Thornton R."/>
            <person name="Warren J."/>
            <person name="Weissenberger G."/>
            <person name="Zhang J."/>
            <person name="Zhang L."/>
            <person name="Zhou C."/>
            <person name="Zhu D."/>
            <person name="Muzny D."/>
            <person name="Worley K."/>
            <person name="Gibbs R."/>
        </authorList>
    </citation>
    <scope>NUCLEOTIDE SEQUENCE [LARGE SCALE GENOMIC DNA]</scope>
    <source>
        <strain evidence="2 3">DSM 15434</strain>
    </source>
</reference>
<protein>
    <submittedName>
        <fullName evidence="2">Uncharacterized protein</fullName>
    </submittedName>
</protein>
<feature type="region of interest" description="Disordered" evidence="1">
    <location>
        <begin position="1"/>
        <end position="22"/>
    </location>
</feature>
<proteinExistence type="predicted"/>
<evidence type="ECO:0000256" key="1">
    <source>
        <dbReference type="SAM" id="MobiDB-lite"/>
    </source>
</evidence>
<gene>
    <name evidence="2" type="ORF">HMPREF0058_2360</name>
</gene>
<dbReference type="Proteomes" id="UP000004778">
    <property type="component" value="Unassembled WGS sequence"/>
</dbReference>
<dbReference type="RefSeq" id="WP_006549267.1">
    <property type="nucleotide sequence ID" value="NZ_DS999575.1"/>
</dbReference>
<dbReference type="AlphaFoldDB" id="C0W916"/>
<dbReference type="HOGENOM" id="CLU_3283632_0_0_11"/>
<evidence type="ECO:0000313" key="2">
    <source>
        <dbReference type="EMBL" id="EEH64762.1"/>
    </source>
</evidence>
<evidence type="ECO:0000313" key="3">
    <source>
        <dbReference type="Proteomes" id="UP000004778"/>
    </source>
</evidence>
<dbReference type="GeneID" id="81709451"/>
<dbReference type="EMBL" id="ACFH01000219">
    <property type="protein sequence ID" value="EEH64762.1"/>
    <property type="molecule type" value="Genomic_DNA"/>
</dbReference>
<comment type="caution">
    <text evidence="2">The sequence shown here is derived from an EMBL/GenBank/DDBJ whole genome shotgun (WGS) entry which is preliminary data.</text>
</comment>
<name>C0W916_9ACTO</name>
<keyword evidence="3" id="KW-1185">Reference proteome</keyword>
<accession>C0W916</accession>
<sequence>MVSRLGALIDPSTAEHAPLGSPELEGQIAALRREHLGAQH</sequence>